<dbReference type="InterPro" id="IPR036291">
    <property type="entry name" value="NAD(P)-bd_dom_sf"/>
</dbReference>
<gene>
    <name evidence="3" type="ORF">KI387_021465</name>
</gene>
<dbReference type="GO" id="GO:0016614">
    <property type="term" value="F:oxidoreductase activity, acting on CH-OH group of donors"/>
    <property type="evidence" value="ECO:0007669"/>
    <property type="project" value="UniProtKB-ARBA"/>
</dbReference>
<dbReference type="PANTHER" id="PTHR48107:SF7">
    <property type="entry name" value="RE15974P"/>
    <property type="match status" value="1"/>
</dbReference>
<feature type="non-terminal residue" evidence="3">
    <location>
        <position position="99"/>
    </location>
</feature>
<evidence type="ECO:0000256" key="2">
    <source>
        <dbReference type="ARBA" id="ARBA00023002"/>
    </source>
</evidence>
<dbReference type="Pfam" id="PF00106">
    <property type="entry name" value="adh_short"/>
    <property type="match status" value="1"/>
</dbReference>
<reference evidence="3 4" key="1">
    <citation type="journal article" date="2021" name="Nat. Plants">
        <title>The Taxus genome provides insights into paclitaxel biosynthesis.</title>
        <authorList>
            <person name="Xiong X."/>
            <person name="Gou J."/>
            <person name="Liao Q."/>
            <person name="Li Y."/>
            <person name="Zhou Q."/>
            <person name="Bi G."/>
            <person name="Li C."/>
            <person name="Du R."/>
            <person name="Wang X."/>
            <person name="Sun T."/>
            <person name="Guo L."/>
            <person name="Liang H."/>
            <person name="Lu P."/>
            <person name="Wu Y."/>
            <person name="Zhang Z."/>
            <person name="Ro D.K."/>
            <person name="Shang Y."/>
            <person name="Huang S."/>
            <person name="Yan J."/>
        </authorList>
    </citation>
    <scope>NUCLEOTIDE SEQUENCE [LARGE SCALE GENOMIC DNA]</scope>
    <source>
        <strain evidence="3">Ta-2019</strain>
    </source>
</reference>
<evidence type="ECO:0000256" key="1">
    <source>
        <dbReference type="ARBA" id="ARBA00006484"/>
    </source>
</evidence>
<dbReference type="SUPFAM" id="SSF51735">
    <property type="entry name" value="NAD(P)-binding Rossmann-fold domains"/>
    <property type="match status" value="1"/>
</dbReference>
<dbReference type="Gene3D" id="3.40.50.720">
    <property type="entry name" value="NAD(P)-binding Rossmann-like Domain"/>
    <property type="match status" value="1"/>
</dbReference>
<dbReference type="PANTHER" id="PTHR48107">
    <property type="entry name" value="NADPH-DEPENDENT ALDEHYDE REDUCTASE-LIKE PROTEIN, CHLOROPLASTIC-RELATED"/>
    <property type="match status" value="1"/>
</dbReference>
<dbReference type="InterPro" id="IPR002347">
    <property type="entry name" value="SDR_fam"/>
</dbReference>
<proteinExistence type="inferred from homology"/>
<dbReference type="Proteomes" id="UP000824469">
    <property type="component" value="Unassembled WGS sequence"/>
</dbReference>
<dbReference type="AlphaFoldDB" id="A0AA38GAG5"/>
<comment type="caution">
    <text evidence="3">The sequence shown here is derived from an EMBL/GenBank/DDBJ whole genome shotgun (WGS) entry which is preliminary data.</text>
</comment>
<comment type="similarity">
    <text evidence="1">Belongs to the short-chain dehydrogenases/reductases (SDR) family.</text>
</comment>
<keyword evidence="4" id="KW-1185">Reference proteome</keyword>
<sequence length="99" mass="10757">MADNYSLEGHEAIVTGASRGIGRVITIHLAQKGAKPVVNYVGNVEKTKEMASTINIKDSTVLKAMTCKVDVSKSSEVSILFDRAEESFRKIAQILVNYA</sequence>
<keyword evidence="2" id="KW-0560">Oxidoreductase</keyword>
<organism evidence="3 4">
    <name type="scientific">Taxus chinensis</name>
    <name type="common">Chinese yew</name>
    <name type="synonym">Taxus wallichiana var. chinensis</name>
    <dbReference type="NCBI Taxonomy" id="29808"/>
    <lineage>
        <taxon>Eukaryota</taxon>
        <taxon>Viridiplantae</taxon>
        <taxon>Streptophyta</taxon>
        <taxon>Embryophyta</taxon>
        <taxon>Tracheophyta</taxon>
        <taxon>Spermatophyta</taxon>
        <taxon>Pinopsida</taxon>
        <taxon>Pinidae</taxon>
        <taxon>Conifers II</taxon>
        <taxon>Cupressales</taxon>
        <taxon>Taxaceae</taxon>
        <taxon>Taxus</taxon>
    </lineage>
</organism>
<accession>A0AA38GAG5</accession>
<evidence type="ECO:0000313" key="3">
    <source>
        <dbReference type="EMBL" id="KAH9319696.1"/>
    </source>
</evidence>
<dbReference type="EMBL" id="JAHRHJ020000004">
    <property type="protein sequence ID" value="KAH9319696.1"/>
    <property type="molecule type" value="Genomic_DNA"/>
</dbReference>
<evidence type="ECO:0000313" key="4">
    <source>
        <dbReference type="Proteomes" id="UP000824469"/>
    </source>
</evidence>
<name>A0AA38GAG5_TAXCH</name>
<protein>
    <submittedName>
        <fullName evidence="3">Uncharacterized protein</fullName>
    </submittedName>
</protein>